<organism evidence="1 2">
    <name type="scientific">Actinoplanes sichuanensis</name>
    <dbReference type="NCBI Taxonomy" id="512349"/>
    <lineage>
        <taxon>Bacteria</taxon>
        <taxon>Bacillati</taxon>
        <taxon>Actinomycetota</taxon>
        <taxon>Actinomycetes</taxon>
        <taxon>Micromonosporales</taxon>
        <taxon>Micromonosporaceae</taxon>
        <taxon>Actinoplanes</taxon>
    </lineage>
</organism>
<sequence>MRRRGDALAEAAELDPPTWLVRFDPADWWDSVPAVPRGWGHSEHMWRAVNMHQQWRDAGRSWLDNRGHRDAWYALTRPLVVSR</sequence>
<protein>
    <submittedName>
        <fullName evidence="1">Uncharacterized protein</fullName>
    </submittedName>
</protein>
<evidence type="ECO:0000313" key="1">
    <source>
        <dbReference type="EMBL" id="MFD1366928.1"/>
    </source>
</evidence>
<proteinExistence type="predicted"/>
<dbReference type="EMBL" id="JBHTMK010000019">
    <property type="protein sequence ID" value="MFD1366928.1"/>
    <property type="molecule type" value="Genomic_DNA"/>
</dbReference>
<keyword evidence="2" id="KW-1185">Reference proteome</keyword>
<evidence type="ECO:0000313" key="2">
    <source>
        <dbReference type="Proteomes" id="UP001597183"/>
    </source>
</evidence>
<gene>
    <name evidence="1" type="ORF">ACFQ5G_16370</name>
</gene>
<name>A0ABW4A9R2_9ACTN</name>
<accession>A0ABW4A9R2</accession>
<dbReference type="RefSeq" id="WP_317787828.1">
    <property type="nucleotide sequence ID" value="NZ_AP028461.1"/>
</dbReference>
<reference evidence="2" key="1">
    <citation type="journal article" date="2019" name="Int. J. Syst. Evol. Microbiol.">
        <title>The Global Catalogue of Microorganisms (GCM) 10K type strain sequencing project: providing services to taxonomists for standard genome sequencing and annotation.</title>
        <authorList>
            <consortium name="The Broad Institute Genomics Platform"/>
            <consortium name="The Broad Institute Genome Sequencing Center for Infectious Disease"/>
            <person name="Wu L."/>
            <person name="Ma J."/>
        </authorList>
    </citation>
    <scope>NUCLEOTIDE SEQUENCE [LARGE SCALE GENOMIC DNA]</scope>
    <source>
        <strain evidence="2">CCM 7526</strain>
    </source>
</reference>
<dbReference type="Proteomes" id="UP001597183">
    <property type="component" value="Unassembled WGS sequence"/>
</dbReference>
<comment type="caution">
    <text evidence="1">The sequence shown here is derived from an EMBL/GenBank/DDBJ whole genome shotgun (WGS) entry which is preliminary data.</text>
</comment>